<sequence length="156" mass="16779">MRWLRLGMLEEISPLGMLVAGVALGTIGVPAVRSGLRSLTVALIKSALNISEGVREAGEKVGQTWSELVKEVRAERENRCTPGECLREAGRGVIRTGVELADQVKEKVSGIREGIRELVDEARQGMTEAVETATEAGTAGAAREANNETEPPTHYR</sequence>
<feature type="compositionally biased region" description="Low complexity" evidence="1">
    <location>
        <begin position="127"/>
        <end position="150"/>
    </location>
</feature>
<name>A0A6N7IT96_9FIRM</name>
<feature type="region of interest" description="Disordered" evidence="1">
    <location>
        <begin position="127"/>
        <end position="156"/>
    </location>
</feature>
<comment type="caution">
    <text evidence="2">The sequence shown here is derived from an EMBL/GenBank/DDBJ whole genome shotgun (WGS) entry which is preliminary data.</text>
</comment>
<proteinExistence type="predicted"/>
<dbReference type="EMBL" id="WHYR01000040">
    <property type="protein sequence ID" value="MQL53151.1"/>
    <property type="molecule type" value="Genomic_DNA"/>
</dbReference>
<evidence type="ECO:0008006" key="4">
    <source>
        <dbReference type="Google" id="ProtNLM"/>
    </source>
</evidence>
<gene>
    <name evidence="2" type="ORF">GFC01_12970</name>
</gene>
<organism evidence="2 3">
    <name type="scientific">Desulfofundulus thermobenzoicus</name>
    <dbReference type="NCBI Taxonomy" id="29376"/>
    <lineage>
        <taxon>Bacteria</taxon>
        <taxon>Bacillati</taxon>
        <taxon>Bacillota</taxon>
        <taxon>Clostridia</taxon>
        <taxon>Eubacteriales</taxon>
        <taxon>Peptococcaceae</taxon>
        <taxon>Desulfofundulus</taxon>
    </lineage>
</organism>
<dbReference type="Proteomes" id="UP000441717">
    <property type="component" value="Unassembled WGS sequence"/>
</dbReference>
<keyword evidence="3" id="KW-1185">Reference proteome</keyword>
<dbReference type="AlphaFoldDB" id="A0A6N7IT96"/>
<dbReference type="OrthoDB" id="1681325at2"/>
<accession>A0A6N7IT96</accession>
<evidence type="ECO:0000313" key="3">
    <source>
        <dbReference type="Proteomes" id="UP000441717"/>
    </source>
</evidence>
<dbReference type="RefSeq" id="WP_152947626.1">
    <property type="nucleotide sequence ID" value="NZ_WHYR01000040.1"/>
</dbReference>
<evidence type="ECO:0000256" key="1">
    <source>
        <dbReference type="SAM" id="MobiDB-lite"/>
    </source>
</evidence>
<reference evidence="2 3" key="1">
    <citation type="submission" date="2019-10" db="EMBL/GenBank/DDBJ databases">
        <title>Comparative genomics of sulfur disproportionating microorganisms.</title>
        <authorList>
            <person name="Ward L.M."/>
            <person name="Bertran E."/>
            <person name="Johnston D."/>
        </authorList>
    </citation>
    <scope>NUCLEOTIDE SEQUENCE [LARGE SCALE GENOMIC DNA]</scope>
    <source>
        <strain evidence="2 3">DSM 14055</strain>
    </source>
</reference>
<protein>
    <recommendedName>
        <fullName evidence="4">DUF5132 domain-containing protein</fullName>
    </recommendedName>
</protein>
<evidence type="ECO:0000313" key="2">
    <source>
        <dbReference type="EMBL" id="MQL53151.1"/>
    </source>
</evidence>